<gene>
    <name evidence="8" type="ORF">H7C18_15920</name>
</gene>
<evidence type="ECO:0000256" key="4">
    <source>
        <dbReference type="ARBA" id="ARBA00022989"/>
    </source>
</evidence>
<evidence type="ECO:0000256" key="5">
    <source>
        <dbReference type="ARBA" id="ARBA00023136"/>
    </source>
</evidence>
<dbReference type="PANTHER" id="PTHR43376">
    <property type="entry name" value="OLIGOPEPTIDE TRANSPORT SYSTEM PERMEASE PROTEIN"/>
    <property type="match status" value="1"/>
</dbReference>
<comment type="similarity">
    <text evidence="6">Belongs to the binding-protein-dependent transport system permease family.</text>
</comment>
<feature type="transmembrane region" description="Helical" evidence="6">
    <location>
        <begin position="101"/>
        <end position="123"/>
    </location>
</feature>
<evidence type="ECO:0000313" key="9">
    <source>
        <dbReference type="Proteomes" id="UP000564644"/>
    </source>
</evidence>
<dbReference type="InterPro" id="IPR035906">
    <property type="entry name" value="MetI-like_sf"/>
</dbReference>
<name>A0A7X0SR83_9BACL</name>
<dbReference type="RefSeq" id="WP_185130080.1">
    <property type="nucleotide sequence ID" value="NZ_JACJVO010000020.1"/>
</dbReference>
<comment type="subcellular location">
    <subcellularLocation>
        <location evidence="6">Cell membrane</location>
        <topology evidence="6">Multi-pass membrane protein</topology>
    </subcellularLocation>
    <subcellularLocation>
        <location evidence="1">Membrane</location>
        <topology evidence="1">Multi-pass membrane protein</topology>
    </subcellularLocation>
</comment>
<feature type="transmembrane region" description="Helical" evidence="6">
    <location>
        <begin position="295"/>
        <end position="318"/>
    </location>
</feature>
<evidence type="ECO:0000259" key="7">
    <source>
        <dbReference type="PROSITE" id="PS50928"/>
    </source>
</evidence>
<dbReference type="InterPro" id="IPR000515">
    <property type="entry name" value="MetI-like"/>
</dbReference>
<dbReference type="Pfam" id="PF00528">
    <property type="entry name" value="BPD_transp_1"/>
    <property type="match status" value="1"/>
</dbReference>
<feature type="transmembrane region" description="Helical" evidence="6">
    <location>
        <begin position="249"/>
        <end position="275"/>
    </location>
</feature>
<evidence type="ECO:0000256" key="1">
    <source>
        <dbReference type="ARBA" id="ARBA00004141"/>
    </source>
</evidence>
<keyword evidence="9" id="KW-1185">Reference proteome</keyword>
<accession>A0A7X0SR83</accession>
<evidence type="ECO:0000256" key="3">
    <source>
        <dbReference type="ARBA" id="ARBA00022692"/>
    </source>
</evidence>
<dbReference type="CDD" id="cd06261">
    <property type="entry name" value="TM_PBP2"/>
    <property type="match status" value="1"/>
</dbReference>
<dbReference type="GO" id="GO:0055085">
    <property type="term" value="P:transmembrane transport"/>
    <property type="evidence" value="ECO:0007669"/>
    <property type="project" value="InterPro"/>
</dbReference>
<evidence type="ECO:0000256" key="2">
    <source>
        <dbReference type="ARBA" id="ARBA00022448"/>
    </source>
</evidence>
<dbReference type="SUPFAM" id="SSF161098">
    <property type="entry name" value="MetI-like"/>
    <property type="match status" value="1"/>
</dbReference>
<keyword evidence="5 6" id="KW-0472">Membrane</keyword>
<dbReference type="Proteomes" id="UP000564644">
    <property type="component" value="Unassembled WGS sequence"/>
</dbReference>
<evidence type="ECO:0000313" key="8">
    <source>
        <dbReference type="EMBL" id="MBB6732408.1"/>
    </source>
</evidence>
<dbReference type="PANTHER" id="PTHR43376:SF1">
    <property type="entry name" value="OLIGOPEPTIDE TRANSPORT SYSTEM PERMEASE PROTEIN"/>
    <property type="match status" value="1"/>
</dbReference>
<dbReference type="Gene3D" id="1.10.3720.10">
    <property type="entry name" value="MetI-like"/>
    <property type="match status" value="1"/>
</dbReference>
<dbReference type="PROSITE" id="PS50928">
    <property type="entry name" value="ABC_TM1"/>
    <property type="match status" value="1"/>
</dbReference>
<keyword evidence="4 6" id="KW-1133">Transmembrane helix</keyword>
<sequence>MRYNSVYLLNRIGFSLVTLFVAATLNFLLPRLMGGDPASALASDKALGSQQVADALKAQFGLDNPSLLYQYGQYLKQLLHGNLGISYANYPSPVIDVIGKALPWTLGTVLTATLLSYLVGWLIGIRGAWKSGSFFDQSTLFSAFFLNSVPFFWIAIIFIMIFSFYLGWFPLGQAVDPTYGAMSAMEKVRSVLYHAILPVFTLIIASLAGHILVLRNNLMRVLSEDYMLLAKAKGLKASRRKYAYGARNALLPSFTGLMTSLGHVIGGAITTEIVFSYPGVGLVTFNAILNHDYPLIQGAFLCIAVSVIVCNLIADLLYPLIDPRVALG</sequence>
<feature type="transmembrane region" description="Helical" evidence="6">
    <location>
        <begin position="144"/>
        <end position="171"/>
    </location>
</feature>
<feature type="transmembrane region" description="Helical" evidence="6">
    <location>
        <begin position="191"/>
        <end position="214"/>
    </location>
</feature>
<comment type="caution">
    <text evidence="8">The sequence shown here is derived from an EMBL/GenBank/DDBJ whole genome shotgun (WGS) entry which is preliminary data.</text>
</comment>
<dbReference type="EMBL" id="JACJVO010000020">
    <property type="protein sequence ID" value="MBB6732408.1"/>
    <property type="molecule type" value="Genomic_DNA"/>
</dbReference>
<feature type="transmembrane region" description="Helical" evidence="6">
    <location>
        <begin position="12"/>
        <end position="29"/>
    </location>
</feature>
<dbReference type="AlphaFoldDB" id="A0A7X0SR83"/>
<reference evidence="8 9" key="1">
    <citation type="submission" date="2020-08" db="EMBL/GenBank/DDBJ databases">
        <title>Cohnella phylogeny.</title>
        <authorList>
            <person name="Dunlap C."/>
        </authorList>
    </citation>
    <scope>NUCLEOTIDE SEQUENCE [LARGE SCALE GENOMIC DNA]</scope>
    <source>
        <strain evidence="8 9">CBP 2801</strain>
    </source>
</reference>
<proteinExistence type="inferred from homology"/>
<keyword evidence="3 6" id="KW-0812">Transmembrane</keyword>
<dbReference type="GO" id="GO:0005886">
    <property type="term" value="C:plasma membrane"/>
    <property type="evidence" value="ECO:0007669"/>
    <property type="project" value="UniProtKB-SubCell"/>
</dbReference>
<protein>
    <submittedName>
        <fullName evidence="8">ABC transporter permease</fullName>
    </submittedName>
</protein>
<organism evidence="8 9">
    <name type="scientific">Cohnella zeiphila</name>
    <dbReference type="NCBI Taxonomy" id="2761120"/>
    <lineage>
        <taxon>Bacteria</taxon>
        <taxon>Bacillati</taxon>
        <taxon>Bacillota</taxon>
        <taxon>Bacilli</taxon>
        <taxon>Bacillales</taxon>
        <taxon>Paenibacillaceae</taxon>
        <taxon>Cohnella</taxon>
    </lineage>
</organism>
<feature type="domain" description="ABC transmembrane type-1" evidence="7">
    <location>
        <begin position="102"/>
        <end position="318"/>
    </location>
</feature>
<keyword evidence="2 6" id="KW-0813">Transport</keyword>
<evidence type="ECO:0000256" key="6">
    <source>
        <dbReference type="RuleBase" id="RU363032"/>
    </source>
</evidence>